<name>A0A3Q7ES19_SOLLC</name>
<dbReference type="Gramene" id="Solyc01g107000.2.1">
    <property type="protein sequence ID" value="Solyc01g107000.2.1"/>
    <property type="gene ID" value="Solyc01g107000.2"/>
</dbReference>
<feature type="domain" description="GH10" evidence="9">
    <location>
        <begin position="747"/>
        <end position="1041"/>
    </location>
</feature>
<keyword evidence="6" id="KW-0624">Polysaccharide degradation</keyword>
<dbReference type="OMA" id="MWITELD"/>
<accession>A0A3Q7ES19</accession>
<dbReference type="InterPro" id="IPR003305">
    <property type="entry name" value="CenC_carb-bd"/>
</dbReference>
<comment type="similarity">
    <text evidence="1">Belongs to the glycosyl hydrolase 10 (cellulase F) family.</text>
</comment>
<feature type="domain" description="GH10" evidence="9">
    <location>
        <begin position="1270"/>
        <end position="1564"/>
    </location>
</feature>
<dbReference type="Proteomes" id="UP000004994">
    <property type="component" value="Chromosome 1"/>
</dbReference>
<keyword evidence="8" id="KW-0732">Signal</keyword>
<dbReference type="SMART" id="SM00633">
    <property type="entry name" value="Glyco_10"/>
    <property type="match status" value="1"/>
</dbReference>
<feature type="active site" description="Nucleophile" evidence="7">
    <location>
        <position position="452"/>
    </location>
</feature>
<dbReference type="STRING" id="4081.A0A3Q7ES19"/>
<keyword evidence="3" id="KW-0378">Hydrolase</keyword>
<feature type="chain" id="PRO_5018738316" description="GH10 domain-containing protein" evidence="8">
    <location>
        <begin position="24"/>
        <end position="1631"/>
    </location>
</feature>
<organism evidence="10">
    <name type="scientific">Solanum lycopersicum</name>
    <name type="common">Tomato</name>
    <name type="synonym">Lycopersicon esculentum</name>
    <dbReference type="NCBI Taxonomy" id="4081"/>
    <lineage>
        <taxon>Eukaryota</taxon>
        <taxon>Viridiplantae</taxon>
        <taxon>Streptophyta</taxon>
        <taxon>Embryophyta</taxon>
        <taxon>Tracheophyta</taxon>
        <taxon>Spermatophyta</taxon>
        <taxon>Magnoliopsida</taxon>
        <taxon>eudicotyledons</taxon>
        <taxon>Gunneridae</taxon>
        <taxon>Pentapetalae</taxon>
        <taxon>asterids</taxon>
        <taxon>lamiids</taxon>
        <taxon>Solanales</taxon>
        <taxon>Solanaceae</taxon>
        <taxon>Solanoideae</taxon>
        <taxon>Solaneae</taxon>
        <taxon>Solanum</taxon>
        <taxon>Solanum subgen. Lycopersicon</taxon>
    </lineage>
</organism>
<evidence type="ECO:0000313" key="10">
    <source>
        <dbReference type="EnsemblPlants" id="Solyc01g107000.2.1"/>
    </source>
</evidence>
<reference evidence="10" key="1">
    <citation type="journal article" date="2012" name="Nature">
        <title>The tomato genome sequence provides insights into fleshy fruit evolution.</title>
        <authorList>
            <consortium name="Tomato Genome Consortium"/>
        </authorList>
    </citation>
    <scope>NUCLEOTIDE SEQUENCE [LARGE SCALE GENOMIC DNA]</scope>
    <source>
        <strain evidence="10">cv. Heinz 1706</strain>
    </source>
</reference>
<dbReference type="PROSITE" id="PS51760">
    <property type="entry name" value="GH10_2"/>
    <property type="match status" value="3"/>
</dbReference>
<sequence length="1631" mass="182685">MEHFLPWLVIFFLVCCSGVEVCGEDYDYSFTSECLADPLSAQYNGGIVVNPNFNEGLNGWRKSGFANIATRMSNNTNNTFIVATNRKGPLHGFTQKYFLKKDTYYVTSAWVQVSHADGIIDAHVALAVRGPLGIQRTGWAIARSGCWSMLKGGLIILTTSAHVDLYLEANNTAIELWADSISVKPFSQEEWKFHQHQSTEKIRKAKVKIQAVDSHGQPLPNATVSLAQQKNNFPFGNAISQHILNNKAYQDWFTSRFKYTVFENEMKWYANEKIQGKQDYNMADAMLSLVQKHNIQVRGHNIFWNNLLNMPSWTRSLSPAQLAAAASRRINSVMNQYLGQLMHWDVVNENVHFSFLENILGKNASAVYYKKANEIDSRAIPFLNDFNTIEHGFDGTSNPAKYLEKIRDLRSHGYNGPLGIGVQGHFVKPNLPYIRSSLDMLASAGLPIWITELDVANTTNQEVYLEEIIREVHAHPGLKGIMIWAPWGPKGCYRMCLTDNNFKNLATGDIVDKIIKEWSHQGFSDYFAVDIMKIQVLVLVSYYLLLASIGFEVYAKDYDYSYTAECLESPLKPQYNGGIVVNPEFNDGLTGWTLSGDAKIEHNVANDGNKFIVASKRKGPYHGFSQEFQLEKDKFYVISGWVQVNHGDDANVAVIFKTQSGYQHAAWGIAKCGCWSMFKGGLVVNASGPAQLYFETNNTEIDIWVDSISVQSFSQEEWTSHQTQTIEKVRKSKVAIQSVDSQGKALPNATISLIQGRANFPFGCAINKNILNNNAYQNWFFSRFKYTVFEDEMKWYSNENTQGKVDYSTSDAMVNLCKSKGVSIRGQSVLWDDQKFQPNWVPALSPQQLSVAAGKRVASVVRKYKGQLLHWDVMNENLHFKFFESKLGPSASATFYHLASQFDNKTPLFLNDYNTIEVPSDGQSSPANYLNMIKQVRTGGYTGTLGIGLEGHFGAPSIPYIRAGLDTLASAKLPMWITELDVRPEQNQAQVLDQVIKEIVGHPAVQGLIIWSAWKPKGCFRMCLTDNNFKNLPTGDVVDKARATLSHEGLIGTTNAEGYFETSLFHGDYKPIITHTSMPDSFFHHNLTCLKTPLKPQYNGGIVTNPEFNDGLNGWAVFGVAKVENNISSDGNKFIVASERKGPYHGFSQEFQLDKDKFYIVSGWVQVNHGDDATVAVIFKTQSGYQHAAWANAKSGCWSMFKGGLVVNVSGPAQLYFETNNTVVDIWIDNISVQPFSQEEWTSHQTQTIEKVRKSKVAVQVVDSQGKALPNATISLIQARANFPFGCAINKNILNNNAYQNWFFSRFKYTVFEDEMKWYSNENTQGKVDYSTSDAMVNLCKSKGVSIRGQNVLWDDQKFQPNWVPALSPQQLSVAAGKRVASVVRKYKGQLLHWDVMNENLHFKFFESKLGPSASATFYRLASQFDNKTPLFLNDYNTIEVPSDGQSSPANYLSMIKQVRTGGYAGTLGIGLEGHFGAPSIPYIRAGLDTLASAKLPMWITELDVRPEQNQAQVLDQVIKEIIAHPAVQGLIIWSAWKPNGCFRMCLTDNNFKNLPTGDVVDKARTSLSHEGLIGTTNAEGYFETSLFHGDYKAIVTHPSITDSSFHHNLTVTPMAESDEKLSLTYKFTAA</sequence>
<evidence type="ECO:0000256" key="1">
    <source>
        <dbReference type="ARBA" id="ARBA00007495"/>
    </source>
</evidence>
<evidence type="ECO:0000256" key="4">
    <source>
        <dbReference type="ARBA" id="ARBA00023277"/>
    </source>
</evidence>
<dbReference type="SUPFAM" id="SSF49785">
    <property type="entry name" value="Galactose-binding domain-like"/>
    <property type="match status" value="3"/>
</dbReference>
<dbReference type="InterPro" id="IPR031158">
    <property type="entry name" value="GH10_AS"/>
</dbReference>
<evidence type="ECO:0000256" key="5">
    <source>
        <dbReference type="ARBA" id="ARBA00023295"/>
    </source>
</evidence>
<dbReference type="PaxDb" id="4081-Solyc01g106990.1.1"/>
<keyword evidence="5" id="KW-0326">Glycosidase</keyword>
<protein>
    <recommendedName>
        <fullName evidence="9">GH10 domain-containing protein</fullName>
    </recommendedName>
</protein>
<evidence type="ECO:0000256" key="8">
    <source>
        <dbReference type="SAM" id="SignalP"/>
    </source>
</evidence>
<dbReference type="GO" id="GO:0045493">
    <property type="term" value="P:xylan catabolic process"/>
    <property type="evidence" value="ECO:0000318"/>
    <property type="project" value="GO_Central"/>
</dbReference>
<dbReference type="GO" id="GO:0031176">
    <property type="term" value="F:endo-1,4-beta-xylanase activity"/>
    <property type="evidence" value="ECO:0000318"/>
    <property type="project" value="GO_Central"/>
</dbReference>
<evidence type="ECO:0000256" key="6">
    <source>
        <dbReference type="ARBA" id="ARBA00023326"/>
    </source>
</evidence>
<dbReference type="InterPro" id="IPR044846">
    <property type="entry name" value="GH10"/>
</dbReference>
<keyword evidence="2" id="KW-0677">Repeat</keyword>
<evidence type="ECO:0000256" key="3">
    <source>
        <dbReference type="ARBA" id="ARBA00022801"/>
    </source>
</evidence>
<dbReference type="Pfam" id="PF00331">
    <property type="entry name" value="Glyco_hydro_10"/>
    <property type="match status" value="3"/>
</dbReference>
<evidence type="ECO:0000313" key="11">
    <source>
        <dbReference type="Proteomes" id="UP000004994"/>
    </source>
</evidence>
<dbReference type="Gene3D" id="3.20.20.80">
    <property type="entry name" value="Glycosidases"/>
    <property type="match status" value="3"/>
</dbReference>
<reference evidence="10" key="2">
    <citation type="submission" date="2019-01" db="UniProtKB">
        <authorList>
            <consortium name="EnsemblPlants"/>
        </authorList>
    </citation>
    <scope>IDENTIFICATION</scope>
    <source>
        <strain evidence="10">cv. Heinz 1706</strain>
    </source>
</reference>
<evidence type="ECO:0000256" key="2">
    <source>
        <dbReference type="ARBA" id="ARBA00022737"/>
    </source>
</evidence>
<dbReference type="PANTHER" id="PTHR31490">
    <property type="entry name" value="GLYCOSYL HYDROLASE"/>
    <property type="match status" value="1"/>
</dbReference>
<dbReference type="InParanoid" id="A0A3Q7ES19"/>
<dbReference type="SUPFAM" id="SSF51445">
    <property type="entry name" value="(Trans)glycosidases"/>
    <property type="match status" value="3"/>
</dbReference>
<dbReference type="PANTHER" id="PTHR31490:SF56">
    <property type="entry name" value="ENDO-1,4-BETA-XYLANASE C-RELATED"/>
    <property type="match status" value="1"/>
</dbReference>
<evidence type="ECO:0000256" key="7">
    <source>
        <dbReference type="PROSITE-ProRule" id="PRU10061"/>
    </source>
</evidence>
<evidence type="ECO:0000259" key="9">
    <source>
        <dbReference type="PROSITE" id="PS51760"/>
    </source>
</evidence>
<dbReference type="PROSITE" id="PS00591">
    <property type="entry name" value="GH10_1"/>
    <property type="match status" value="1"/>
</dbReference>
<dbReference type="Pfam" id="PF02018">
    <property type="entry name" value="CBM_4_9"/>
    <property type="match status" value="2"/>
</dbReference>
<dbReference type="InterPro" id="IPR008979">
    <property type="entry name" value="Galactose-bd-like_sf"/>
</dbReference>
<feature type="domain" description="GH10" evidence="9">
    <location>
        <begin position="220"/>
        <end position="517"/>
    </location>
</feature>
<keyword evidence="4" id="KW-0119">Carbohydrate metabolism</keyword>
<dbReference type="InterPro" id="IPR001000">
    <property type="entry name" value="GH10_dom"/>
</dbReference>
<proteinExistence type="inferred from homology"/>
<keyword evidence="11" id="KW-1185">Reference proteome</keyword>
<dbReference type="EnsemblPlants" id="Solyc01g107000.2.1">
    <property type="protein sequence ID" value="Solyc01g107000.2.1"/>
    <property type="gene ID" value="Solyc01g107000.2"/>
</dbReference>
<feature type="signal peptide" evidence="8">
    <location>
        <begin position="1"/>
        <end position="23"/>
    </location>
</feature>
<dbReference type="InterPro" id="IPR017853">
    <property type="entry name" value="GH"/>
</dbReference>
<dbReference type="Gene3D" id="2.60.120.260">
    <property type="entry name" value="Galactose-binding domain-like"/>
    <property type="match status" value="3"/>
</dbReference>